<evidence type="ECO:0000256" key="13">
    <source>
        <dbReference type="SAM" id="Phobius"/>
    </source>
</evidence>
<evidence type="ECO:0000256" key="4">
    <source>
        <dbReference type="ARBA" id="ARBA00005382"/>
    </source>
</evidence>
<keyword evidence="13" id="KW-1133">Transmembrane helix</keyword>
<evidence type="ECO:0000313" key="16">
    <source>
        <dbReference type="EMBL" id="KAH7645976.1"/>
    </source>
</evidence>
<dbReference type="GO" id="GO:0032006">
    <property type="term" value="P:regulation of TOR signaling"/>
    <property type="evidence" value="ECO:0007669"/>
    <property type="project" value="UniProtKB-ARBA"/>
</dbReference>
<comment type="pathway">
    <text evidence="2">Lipid metabolism; sphingolipid metabolism.</text>
</comment>
<evidence type="ECO:0000256" key="8">
    <source>
        <dbReference type="ARBA" id="ARBA00022919"/>
    </source>
</evidence>
<comment type="catalytic activity">
    <reaction evidence="11">
        <text>an N-acyl-1-beta-D-glucosyl-15-methylhexadecasphing-4-enine + H2O = an N-acyl-15-methylhexadecasphing-4-enine + D-glucose</text>
        <dbReference type="Rhea" id="RHEA:34755"/>
        <dbReference type="ChEBI" id="CHEBI:4167"/>
        <dbReference type="ChEBI" id="CHEBI:15377"/>
        <dbReference type="ChEBI" id="CHEBI:70815"/>
        <dbReference type="ChEBI" id="CHEBI:70846"/>
    </reaction>
    <physiologicalReaction direction="left-to-right" evidence="11">
        <dbReference type="Rhea" id="RHEA:34756"/>
    </physiologicalReaction>
</comment>
<protein>
    <recommendedName>
        <fullName evidence="5 12">Glucosylceramidase</fullName>
        <ecNumber evidence="5 12">3.2.1.45</ecNumber>
    </recommendedName>
</protein>
<evidence type="ECO:0000256" key="6">
    <source>
        <dbReference type="ARBA" id="ARBA00022729"/>
    </source>
</evidence>
<dbReference type="GO" id="GO:0016241">
    <property type="term" value="P:regulation of macroautophagy"/>
    <property type="evidence" value="ECO:0007669"/>
    <property type="project" value="UniProtKB-ARBA"/>
</dbReference>
<evidence type="ECO:0000256" key="11">
    <source>
        <dbReference type="ARBA" id="ARBA00051345"/>
    </source>
</evidence>
<dbReference type="Gene3D" id="2.60.40.1180">
    <property type="entry name" value="Golgi alpha-mannosidase II"/>
    <property type="match status" value="1"/>
</dbReference>
<dbReference type="GO" id="GO:0006914">
    <property type="term" value="P:autophagy"/>
    <property type="evidence" value="ECO:0007669"/>
    <property type="project" value="UniProtKB-ARBA"/>
</dbReference>
<dbReference type="GO" id="GO:0042391">
    <property type="term" value="P:regulation of membrane potential"/>
    <property type="evidence" value="ECO:0007669"/>
    <property type="project" value="UniProtKB-ARBA"/>
</dbReference>
<dbReference type="Pfam" id="PF02055">
    <property type="entry name" value="Glyco_hydro_30"/>
    <property type="match status" value="2"/>
</dbReference>
<reference evidence="16" key="1">
    <citation type="submission" date="2020-06" db="EMBL/GenBank/DDBJ databases">
        <authorList>
            <person name="Ji K."/>
            <person name="Li J."/>
        </authorList>
    </citation>
    <scope>NUCLEOTIDE SEQUENCE</scope>
    <source>
        <strain evidence="16">JKM2019</strain>
        <tissue evidence="16">Whole body</tissue>
    </source>
</reference>
<dbReference type="GO" id="GO:0006066">
    <property type="term" value="P:alcohol metabolic process"/>
    <property type="evidence" value="ECO:0007669"/>
    <property type="project" value="UniProtKB-ARBA"/>
</dbReference>
<gene>
    <name evidence="16" type="ORF">HUG17_1514</name>
</gene>
<dbReference type="InterPro" id="IPR033453">
    <property type="entry name" value="Glyco_hydro_30_TIM-barrel"/>
</dbReference>
<dbReference type="SUPFAM" id="SSF51445">
    <property type="entry name" value="(Trans)glycosidases"/>
    <property type="match status" value="2"/>
</dbReference>
<evidence type="ECO:0000256" key="9">
    <source>
        <dbReference type="ARBA" id="ARBA00023098"/>
    </source>
</evidence>
<keyword evidence="13" id="KW-0812">Transmembrane</keyword>
<keyword evidence="12" id="KW-0326">Glycosidase</keyword>
<dbReference type="Pfam" id="PF17189">
    <property type="entry name" value="Glyco_hydro_30C"/>
    <property type="match status" value="2"/>
</dbReference>
<dbReference type="InterPro" id="IPR017853">
    <property type="entry name" value="GH"/>
</dbReference>
<evidence type="ECO:0000256" key="3">
    <source>
        <dbReference type="ARBA" id="ARBA00004991"/>
    </source>
</evidence>
<dbReference type="GO" id="GO:0010605">
    <property type="term" value="P:negative regulation of macromolecule metabolic process"/>
    <property type="evidence" value="ECO:0007669"/>
    <property type="project" value="UniProtKB-ARBA"/>
</dbReference>
<comment type="catalytic activity">
    <reaction evidence="1">
        <text>a beta-D-glucosyl-(1&lt;-&gt;1')-N-acylsphing-4-enine + H2O = an N-acylsphing-4-enine + D-glucose</text>
        <dbReference type="Rhea" id="RHEA:13269"/>
        <dbReference type="ChEBI" id="CHEBI:4167"/>
        <dbReference type="ChEBI" id="CHEBI:15377"/>
        <dbReference type="ChEBI" id="CHEBI:22801"/>
        <dbReference type="ChEBI" id="CHEBI:52639"/>
        <dbReference type="EC" id="3.2.1.45"/>
    </reaction>
    <physiologicalReaction direction="left-to-right" evidence="1">
        <dbReference type="Rhea" id="RHEA:13270"/>
    </physiologicalReaction>
</comment>
<evidence type="ECO:0000256" key="5">
    <source>
        <dbReference type="ARBA" id="ARBA00012658"/>
    </source>
</evidence>
<dbReference type="GO" id="GO:0004348">
    <property type="term" value="F:glucosylceramidase activity"/>
    <property type="evidence" value="ECO:0007669"/>
    <property type="project" value="UniProtKB-EC"/>
</dbReference>
<keyword evidence="13" id="KW-0472">Membrane</keyword>
<dbReference type="GO" id="GO:0006680">
    <property type="term" value="P:glucosylceramide catabolic process"/>
    <property type="evidence" value="ECO:0007669"/>
    <property type="project" value="UniProtKB-ARBA"/>
</dbReference>
<dbReference type="FunFam" id="3.20.20.80:FF:000030">
    <property type="entry name" value="Lysosomal acid glucosylceramidase"/>
    <property type="match status" value="2"/>
</dbReference>
<feature type="domain" description="Glycosyl hydrolase family 30 TIM-barrel" evidence="14">
    <location>
        <begin position="618"/>
        <end position="968"/>
    </location>
</feature>
<keyword evidence="7 12" id="KW-0378">Hydrolase</keyword>
<dbReference type="InterPro" id="IPR013780">
    <property type="entry name" value="Glyco_hydro_b"/>
</dbReference>
<proteinExistence type="inferred from homology"/>
<keyword evidence="6" id="KW-0732">Signal</keyword>
<dbReference type="PRINTS" id="PR00843">
    <property type="entry name" value="GLHYDRLASE30"/>
</dbReference>
<evidence type="ECO:0000256" key="7">
    <source>
        <dbReference type="ARBA" id="ARBA00022801"/>
    </source>
</evidence>
<organism evidence="16">
    <name type="scientific">Dermatophagoides farinae</name>
    <name type="common">American house dust mite</name>
    <dbReference type="NCBI Taxonomy" id="6954"/>
    <lineage>
        <taxon>Eukaryota</taxon>
        <taxon>Metazoa</taxon>
        <taxon>Ecdysozoa</taxon>
        <taxon>Arthropoda</taxon>
        <taxon>Chelicerata</taxon>
        <taxon>Arachnida</taxon>
        <taxon>Acari</taxon>
        <taxon>Acariformes</taxon>
        <taxon>Sarcoptiformes</taxon>
        <taxon>Astigmata</taxon>
        <taxon>Psoroptidia</taxon>
        <taxon>Analgoidea</taxon>
        <taxon>Pyroglyphidae</taxon>
        <taxon>Dermatophagoidinae</taxon>
        <taxon>Dermatophagoides</taxon>
    </lineage>
</organism>
<dbReference type="EMBL" id="SDOV01000001">
    <property type="protein sequence ID" value="KAH7645976.1"/>
    <property type="molecule type" value="Genomic_DNA"/>
</dbReference>
<accession>A0A9D4P8R9</accession>
<dbReference type="AlphaFoldDB" id="A0A9D4P8R9"/>
<dbReference type="InterPro" id="IPR033452">
    <property type="entry name" value="GH30_C"/>
</dbReference>
<dbReference type="PANTHER" id="PTHR11069:SF23">
    <property type="entry name" value="LYSOSOMAL ACID GLUCOSYLCERAMIDASE"/>
    <property type="match status" value="1"/>
</dbReference>
<sequence>MTKIQILVFRLLAIIVSIIITFIVVNRFGLNAFVEPFFNDDCNHRDFYYGSTVCVCNENHCDTMGPLPKTPVGIIQVYETSRNGHRFRPRQFNFQTIQSRYNVDIRISLNRKKRYQKIIGFGGAFSDSSGLNIKKLSQKLQIRLLRDYFGSDGIEYSAGRIPIGGTDFSPRPYTYADNPGNETLSNFSLQTEDFQYKIPYIKMAQKFSSHRILYFGSAWGPPAWMKTNNDISHGGYLRGRPEGKYYKMFAQYIVKFIQAYQKQNIHIWGITIVNEPIKGTDPEWKWNCLALNSTLERDFLKLDLGPELYRNGFKRDRLAVMIYDDQLPRMKSFAETIMNDENAAKYVSGVAFHWYENDHANRNDMDDLYKKYPGIFILASEACELRKNDSHRVHLGSWKAFNHYANDIIEDLNHYSSGWIDWNLALNTEGGPSWAGNLVDAPIIINTTGNEYYKQPTFYAMGHFSKFLTPDSIRLHFDLIEAKQLQTVQATVFERPDHGIVMIILNQNKEKKFVEISDPKRGQLIFEMQSESMATNIECQRRYYDQDSFVCVCNEKTCDTFDQLKKTPIGVVQVYETSRDGFRFQSSHINFTNDDNILSNNDDHIRINVDKTKKYQKIIGFGGAFTDATGLNIATLSEKLQSKLIENYFGSNGIEYTLGRIPIGGSDFSSRPYTYDDYNDDDTLSKFSLQMEDHQFKIPYLKMAQKISPNKLYYYGSPWSSPRWMKTNNDIRHGGLLKGQPGGKYYQLFARYIVRFLQEYEKQNISMWGITIENEPAAGFDSHYQWNCLGFNSSLERDFIKLDLGPELYRNGYTKNKLAVMIYDDQMPQMKTFTETVMSDEEAAKYVSGVAFHWYHNDEADRRDMDKLNAQFPTIFLLATEACEEWKNYPKKVHLGSWHLMNRYANNIIQDLNHYATGWTDWNLALDLKGGPNWVGNMVDAPIIINATANEFYKQPSFYAMGHFSKFLPPNSTRINFKIESNHVHAIDATTFLRPDGSLVMVLLNSNQQTIPIQVYDPERGHFQLVMKSESIATLLWY</sequence>
<feature type="transmembrane region" description="Helical" evidence="13">
    <location>
        <begin position="7"/>
        <end position="25"/>
    </location>
</feature>
<dbReference type="GO" id="GO:0005774">
    <property type="term" value="C:vacuolar membrane"/>
    <property type="evidence" value="ECO:0007669"/>
    <property type="project" value="UniProtKB-ARBA"/>
</dbReference>
<dbReference type="PANTHER" id="PTHR11069">
    <property type="entry name" value="GLUCOSYLCERAMIDASE"/>
    <property type="match status" value="1"/>
</dbReference>
<comment type="pathway">
    <text evidence="3">Sphingolipid metabolism.</text>
</comment>
<evidence type="ECO:0000256" key="10">
    <source>
        <dbReference type="ARBA" id="ARBA00050474"/>
    </source>
</evidence>
<evidence type="ECO:0000256" key="12">
    <source>
        <dbReference type="RuleBase" id="RU361188"/>
    </source>
</evidence>
<dbReference type="SUPFAM" id="SSF51011">
    <property type="entry name" value="Glycosyl hydrolase domain"/>
    <property type="match status" value="3"/>
</dbReference>
<comment type="similarity">
    <text evidence="4 12">Belongs to the glycosyl hydrolase 30 family.</text>
</comment>
<comment type="catalytic activity">
    <reaction evidence="10">
        <text>a beta-D-glucosylceramide + H2O = an N-acyl-sphingoid base + D-glucose</text>
        <dbReference type="Rhea" id="RHEA:81447"/>
        <dbReference type="ChEBI" id="CHEBI:4167"/>
        <dbReference type="ChEBI" id="CHEBI:15377"/>
        <dbReference type="ChEBI" id="CHEBI:83264"/>
        <dbReference type="ChEBI" id="CHEBI:83273"/>
    </reaction>
    <physiologicalReaction direction="left-to-right" evidence="10">
        <dbReference type="Rhea" id="RHEA:81448"/>
    </physiologicalReaction>
</comment>
<dbReference type="GO" id="GO:0051246">
    <property type="term" value="P:regulation of protein metabolic process"/>
    <property type="evidence" value="ECO:0007669"/>
    <property type="project" value="UniProtKB-ARBA"/>
</dbReference>
<dbReference type="InterPro" id="IPR001139">
    <property type="entry name" value="Glyco_hydro_30"/>
</dbReference>
<evidence type="ECO:0000256" key="1">
    <source>
        <dbReference type="ARBA" id="ARBA00001013"/>
    </source>
</evidence>
<keyword evidence="8 12" id="KW-0746">Sphingolipid metabolism</keyword>
<dbReference type="GO" id="GO:0030163">
    <property type="term" value="P:protein catabolic process"/>
    <property type="evidence" value="ECO:0007669"/>
    <property type="project" value="UniProtKB-ARBA"/>
</dbReference>
<dbReference type="Gene3D" id="3.20.20.80">
    <property type="entry name" value="Glycosidases"/>
    <property type="match status" value="2"/>
</dbReference>
<name>A0A9D4P8R9_DERFA</name>
<dbReference type="GO" id="GO:0005102">
    <property type="term" value="F:signaling receptor binding"/>
    <property type="evidence" value="ECO:0007669"/>
    <property type="project" value="UniProtKB-ARBA"/>
</dbReference>
<dbReference type="Proteomes" id="UP000828236">
    <property type="component" value="Unassembled WGS sequence"/>
</dbReference>
<comment type="caution">
    <text evidence="16">The sequence shown here is derived from an EMBL/GenBank/DDBJ whole genome shotgun (WGS) entry which is preliminary data.</text>
</comment>
<evidence type="ECO:0000259" key="14">
    <source>
        <dbReference type="Pfam" id="PF02055"/>
    </source>
</evidence>
<dbReference type="EC" id="3.2.1.45" evidence="5 12"/>
<feature type="domain" description="Glycosyl hydrolase family 30 beta sandwich" evidence="15">
    <location>
        <begin position="971"/>
        <end position="1035"/>
    </location>
</feature>
<evidence type="ECO:0000259" key="15">
    <source>
        <dbReference type="Pfam" id="PF17189"/>
    </source>
</evidence>
<reference evidence="16" key="2">
    <citation type="journal article" date="2021" name="World Allergy Organ. J.">
        <title>Chromosome-level assembly of Dermatophagoides farinae genome and transcriptome reveals two novel allergens Der f 37 and Der f 39.</title>
        <authorList>
            <person name="Chen J."/>
            <person name="Cai Z."/>
            <person name="Fan D."/>
            <person name="Hu J."/>
            <person name="Hou Y."/>
            <person name="He Y."/>
            <person name="Zhang Z."/>
            <person name="Zhao Z."/>
            <person name="Gao P."/>
            <person name="Hu W."/>
            <person name="Sun J."/>
            <person name="Li J."/>
            <person name="Ji K."/>
        </authorList>
    </citation>
    <scope>NUCLEOTIDE SEQUENCE</scope>
    <source>
        <strain evidence="16">JKM2019</strain>
    </source>
</reference>
<dbReference type="GO" id="GO:0008202">
    <property type="term" value="P:steroid metabolic process"/>
    <property type="evidence" value="ECO:0007669"/>
    <property type="project" value="UniProtKB-ARBA"/>
</dbReference>
<dbReference type="GO" id="GO:0007040">
    <property type="term" value="P:lysosome organization"/>
    <property type="evidence" value="ECO:0007669"/>
    <property type="project" value="UniProtKB-ARBA"/>
</dbReference>
<keyword evidence="9 12" id="KW-0443">Lipid metabolism</keyword>
<feature type="domain" description="Glycosyl hydrolase family 30 TIM-barrel" evidence="14">
    <location>
        <begin position="118"/>
        <end position="468"/>
    </location>
</feature>
<dbReference type="GO" id="GO:0005764">
    <property type="term" value="C:lysosome"/>
    <property type="evidence" value="ECO:0007669"/>
    <property type="project" value="UniProtKB-ARBA"/>
</dbReference>
<feature type="domain" description="Glycosyl hydrolase family 30 beta sandwich" evidence="15">
    <location>
        <begin position="484"/>
        <end position="535"/>
    </location>
</feature>
<evidence type="ECO:0000256" key="2">
    <source>
        <dbReference type="ARBA" id="ARBA00004760"/>
    </source>
</evidence>
<dbReference type="GO" id="GO:0016758">
    <property type="term" value="F:hexosyltransferase activity"/>
    <property type="evidence" value="ECO:0007669"/>
    <property type="project" value="UniProtKB-ARBA"/>
</dbReference>